<dbReference type="CDD" id="cd00010">
    <property type="entry name" value="AAI_LTSS"/>
    <property type="match status" value="1"/>
</dbReference>
<dbReference type="InterPro" id="IPR000528">
    <property type="entry name" value="Plant_nsLTP"/>
</dbReference>
<comment type="subcellular location">
    <subcellularLocation>
        <location evidence="1">Cell membrane</location>
        <topology evidence="1">Lipid-anchor</topology>
        <topology evidence="1">GPI-anchor</topology>
    </subcellularLocation>
</comment>
<feature type="chain" id="PRO_5042961845" description="Bifunctional inhibitor/plant lipid transfer protein/seed storage helical domain-containing protein" evidence="10">
    <location>
        <begin position="27"/>
        <end position="153"/>
    </location>
</feature>
<dbReference type="InterPro" id="IPR043325">
    <property type="entry name" value="LTSS"/>
</dbReference>
<evidence type="ECO:0000256" key="2">
    <source>
        <dbReference type="ARBA" id="ARBA00009748"/>
    </source>
</evidence>
<proteinExistence type="inferred from homology"/>
<evidence type="ECO:0000256" key="7">
    <source>
        <dbReference type="ARBA" id="ARBA00023180"/>
    </source>
</evidence>
<keyword evidence="13" id="KW-1185">Reference proteome</keyword>
<sequence>MEMKLLWLYYGIAFLALAILMPNGWAQDTSCLNQLAPCLNYLNGTRNPPDSCCNPLKSVIKSNPKCLCSLISIKSSRKAEQAGINVNQAQMLPGRCGQNVNPISCLSVSSSPSGPSPRGSSSNSASISSFQSMCIILITALSIALQILWAPCM</sequence>
<name>A0AAN7G8K6_QUERU</name>
<evidence type="ECO:0000256" key="5">
    <source>
        <dbReference type="ARBA" id="ARBA00022729"/>
    </source>
</evidence>
<dbReference type="Proteomes" id="UP001324115">
    <property type="component" value="Unassembled WGS sequence"/>
</dbReference>
<keyword evidence="9" id="KW-0812">Transmembrane</keyword>
<evidence type="ECO:0000313" key="12">
    <source>
        <dbReference type="EMBL" id="KAK4603059.1"/>
    </source>
</evidence>
<dbReference type="SUPFAM" id="SSF47699">
    <property type="entry name" value="Bifunctional inhibitor/lipid-transfer protein/seed storage 2S albumin"/>
    <property type="match status" value="1"/>
</dbReference>
<evidence type="ECO:0000256" key="6">
    <source>
        <dbReference type="ARBA" id="ARBA00023157"/>
    </source>
</evidence>
<evidence type="ECO:0000256" key="8">
    <source>
        <dbReference type="ARBA" id="ARBA00023288"/>
    </source>
</evidence>
<evidence type="ECO:0000259" key="11">
    <source>
        <dbReference type="SMART" id="SM00499"/>
    </source>
</evidence>
<evidence type="ECO:0000256" key="10">
    <source>
        <dbReference type="SAM" id="SignalP"/>
    </source>
</evidence>
<protein>
    <recommendedName>
        <fullName evidence="11">Bifunctional inhibitor/plant lipid transfer protein/seed storage helical domain-containing protein</fullName>
    </recommendedName>
</protein>
<feature type="transmembrane region" description="Helical" evidence="9">
    <location>
        <begin position="130"/>
        <end position="150"/>
    </location>
</feature>
<dbReference type="InterPro" id="IPR036312">
    <property type="entry name" value="Bifun_inhib/LTP/seed_sf"/>
</dbReference>
<dbReference type="PANTHER" id="PTHR33044">
    <property type="entry name" value="BIFUNCTIONAL INHIBITOR/LIPID-TRANSFER PROTEIN/SEED STORAGE 2S ALBUMIN SUPERFAMILY PROTEIN-RELATED"/>
    <property type="match status" value="1"/>
</dbReference>
<dbReference type="Pfam" id="PF14368">
    <property type="entry name" value="LTP_2"/>
    <property type="match status" value="1"/>
</dbReference>
<dbReference type="GO" id="GO:0098552">
    <property type="term" value="C:side of membrane"/>
    <property type="evidence" value="ECO:0007669"/>
    <property type="project" value="UniProtKB-KW"/>
</dbReference>
<dbReference type="PRINTS" id="PR00382">
    <property type="entry name" value="LIPIDTRNSFER"/>
</dbReference>
<dbReference type="GO" id="GO:0006869">
    <property type="term" value="P:lipid transport"/>
    <property type="evidence" value="ECO:0007669"/>
    <property type="project" value="InterPro"/>
</dbReference>
<keyword evidence="9" id="KW-0472">Membrane</keyword>
<accession>A0AAN7G8K6</accession>
<feature type="signal peptide" evidence="10">
    <location>
        <begin position="1"/>
        <end position="26"/>
    </location>
</feature>
<organism evidence="12 13">
    <name type="scientific">Quercus rubra</name>
    <name type="common">Northern red oak</name>
    <name type="synonym">Quercus borealis</name>
    <dbReference type="NCBI Taxonomy" id="3512"/>
    <lineage>
        <taxon>Eukaryota</taxon>
        <taxon>Viridiplantae</taxon>
        <taxon>Streptophyta</taxon>
        <taxon>Embryophyta</taxon>
        <taxon>Tracheophyta</taxon>
        <taxon>Spermatophyta</taxon>
        <taxon>Magnoliopsida</taxon>
        <taxon>eudicotyledons</taxon>
        <taxon>Gunneridae</taxon>
        <taxon>Pentapetalae</taxon>
        <taxon>rosids</taxon>
        <taxon>fabids</taxon>
        <taxon>Fagales</taxon>
        <taxon>Fagaceae</taxon>
        <taxon>Quercus</taxon>
    </lineage>
</organism>
<feature type="domain" description="Bifunctional inhibitor/plant lipid transfer protein/seed storage helical" evidence="11">
    <location>
        <begin position="31"/>
        <end position="105"/>
    </location>
</feature>
<gene>
    <name evidence="12" type="ORF">RGQ29_011873</name>
</gene>
<dbReference type="AlphaFoldDB" id="A0AAN7G8K6"/>
<keyword evidence="7" id="KW-0325">Glycoprotein</keyword>
<keyword evidence="4" id="KW-0336">GPI-anchor</keyword>
<evidence type="ECO:0000256" key="4">
    <source>
        <dbReference type="ARBA" id="ARBA00022622"/>
    </source>
</evidence>
<dbReference type="InterPro" id="IPR016140">
    <property type="entry name" value="Bifunc_inhib/LTP/seed_store"/>
</dbReference>
<evidence type="ECO:0000256" key="1">
    <source>
        <dbReference type="ARBA" id="ARBA00004609"/>
    </source>
</evidence>
<keyword evidence="5 10" id="KW-0732">Signal</keyword>
<keyword evidence="8" id="KW-0449">Lipoprotein</keyword>
<dbReference type="EMBL" id="JAXUIC010000002">
    <property type="protein sequence ID" value="KAK4603059.1"/>
    <property type="molecule type" value="Genomic_DNA"/>
</dbReference>
<keyword evidence="9" id="KW-1133">Transmembrane helix</keyword>
<evidence type="ECO:0000256" key="3">
    <source>
        <dbReference type="ARBA" id="ARBA00022475"/>
    </source>
</evidence>
<dbReference type="GO" id="GO:0008289">
    <property type="term" value="F:lipid binding"/>
    <property type="evidence" value="ECO:0007669"/>
    <property type="project" value="InterPro"/>
</dbReference>
<keyword evidence="6" id="KW-1015">Disulfide bond</keyword>
<dbReference type="SMART" id="SM00499">
    <property type="entry name" value="AAI"/>
    <property type="match status" value="1"/>
</dbReference>
<dbReference type="GO" id="GO:0005886">
    <property type="term" value="C:plasma membrane"/>
    <property type="evidence" value="ECO:0007669"/>
    <property type="project" value="UniProtKB-SubCell"/>
</dbReference>
<keyword evidence="3" id="KW-1003">Cell membrane</keyword>
<evidence type="ECO:0000313" key="13">
    <source>
        <dbReference type="Proteomes" id="UP001324115"/>
    </source>
</evidence>
<comment type="similarity">
    <text evidence="2">Belongs to the plant LTP family.</text>
</comment>
<evidence type="ECO:0000256" key="9">
    <source>
        <dbReference type="SAM" id="Phobius"/>
    </source>
</evidence>
<comment type="caution">
    <text evidence="12">The sequence shown here is derived from an EMBL/GenBank/DDBJ whole genome shotgun (WGS) entry which is preliminary data.</text>
</comment>
<reference evidence="12 13" key="1">
    <citation type="journal article" date="2023" name="G3 (Bethesda)">
        <title>A haplotype-resolved chromosome-scale genome for Quercus rubra L. provides insights into the genetics of adaptive traits for red oak species.</title>
        <authorList>
            <person name="Kapoor B."/>
            <person name="Jenkins J."/>
            <person name="Schmutz J."/>
            <person name="Zhebentyayeva T."/>
            <person name="Kuelheim C."/>
            <person name="Coggeshall M."/>
            <person name="Heim C."/>
            <person name="Lasky J.R."/>
            <person name="Leites L."/>
            <person name="Islam-Faridi N."/>
            <person name="Romero-Severson J."/>
            <person name="DeLeo V.L."/>
            <person name="Lucas S.M."/>
            <person name="Lazic D."/>
            <person name="Gailing O."/>
            <person name="Carlson J."/>
            <person name="Staton M."/>
        </authorList>
    </citation>
    <scope>NUCLEOTIDE SEQUENCE [LARGE SCALE GENOMIC DNA]</scope>
    <source>
        <strain evidence="12">Pseudo-F2</strain>
    </source>
</reference>
<dbReference type="Gene3D" id="1.10.110.10">
    <property type="entry name" value="Plant lipid-transfer and hydrophobic proteins"/>
    <property type="match status" value="1"/>
</dbReference>